<dbReference type="InterPro" id="IPR003112">
    <property type="entry name" value="Olfac-like_dom"/>
</dbReference>
<dbReference type="AlphaFoldDB" id="A0A8X7XFK3"/>
<evidence type="ECO:0000256" key="1">
    <source>
        <dbReference type="ARBA" id="ARBA00004613"/>
    </source>
</evidence>
<dbReference type="PANTHER" id="PTHR23192:SF8">
    <property type="entry name" value="OLFACTOMEDIN-LIKE PROTEIN 3"/>
    <property type="match status" value="1"/>
</dbReference>
<dbReference type="SMART" id="SM00284">
    <property type="entry name" value="OLF"/>
    <property type="match status" value="1"/>
</dbReference>
<protein>
    <submittedName>
        <fullName evidence="13">OLF3A protein</fullName>
    </submittedName>
</protein>
<dbReference type="Pfam" id="PF02191">
    <property type="entry name" value="OLF"/>
    <property type="match status" value="1"/>
</dbReference>
<evidence type="ECO:0000256" key="10">
    <source>
        <dbReference type="SAM" id="Coils"/>
    </source>
</evidence>
<evidence type="ECO:0000256" key="3">
    <source>
        <dbReference type="ARBA" id="ARBA00022473"/>
    </source>
</evidence>
<keyword evidence="14" id="KW-1185">Reference proteome</keyword>
<keyword evidence="7 9" id="KW-1015">Disulfide bond</keyword>
<dbReference type="Proteomes" id="UP000886611">
    <property type="component" value="Unassembled WGS sequence"/>
</dbReference>
<evidence type="ECO:0000256" key="2">
    <source>
        <dbReference type="ARBA" id="ARBA00009593"/>
    </source>
</evidence>
<evidence type="ECO:0000256" key="11">
    <source>
        <dbReference type="SAM" id="MobiDB-lite"/>
    </source>
</evidence>
<dbReference type="PROSITE" id="PS51132">
    <property type="entry name" value="OLF"/>
    <property type="match status" value="1"/>
</dbReference>
<dbReference type="GO" id="GO:0005615">
    <property type="term" value="C:extracellular space"/>
    <property type="evidence" value="ECO:0007669"/>
    <property type="project" value="TreeGrafter"/>
</dbReference>
<feature type="coiled-coil region" evidence="10">
    <location>
        <begin position="204"/>
        <end position="238"/>
    </location>
</feature>
<evidence type="ECO:0000256" key="6">
    <source>
        <dbReference type="ARBA" id="ARBA00023054"/>
    </source>
</evidence>
<dbReference type="InterPro" id="IPR050605">
    <property type="entry name" value="Olfactomedin-like_domain"/>
</dbReference>
<keyword evidence="5" id="KW-0732">Signal</keyword>
<gene>
    <name evidence="13" type="primary">Olfml3a</name>
    <name evidence="13" type="ORF">GTO96_0014613</name>
</gene>
<comment type="caution">
    <text evidence="13">The sequence shown here is derived from an EMBL/GenBank/DDBJ whole genome shotgun (WGS) entry which is preliminary data.</text>
</comment>
<evidence type="ECO:0000256" key="5">
    <source>
        <dbReference type="ARBA" id="ARBA00022729"/>
    </source>
</evidence>
<evidence type="ECO:0000256" key="8">
    <source>
        <dbReference type="ARBA" id="ARBA00023180"/>
    </source>
</evidence>
<evidence type="ECO:0000313" key="13">
    <source>
        <dbReference type="EMBL" id="KAG2468315.1"/>
    </source>
</evidence>
<feature type="non-terminal residue" evidence="13">
    <location>
        <position position="1"/>
    </location>
</feature>
<organism evidence="13 14">
    <name type="scientific">Polypterus senegalus</name>
    <name type="common">Senegal bichir</name>
    <dbReference type="NCBI Taxonomy" id="55291"/>
    <lineage>
        <taxon>Eukaryota</taxon>
        <taxon>Metazoa</taxon>
        <taxon>Chordata</taxon>
        <taxon>Craniata</taxon>
        <taxon>Vertebrata</taxon>
        <taxon>Euteleostomi</taxon>
        <taxon>Actinopterygii</taxon>
        <taxon>Polypteriformes</taxon>
        <taxon>Polypteridae</taxon>
        <taxon>Polypterus</taxon>
    </lineage>
</organism>
<feature type="disulfide bond" evidence="9">
    <location>
        <begin position="273"/>
        <end position="455"/>
    </location>
</feature>
<proteinExistence type="inferred from homology"/>
<dbReference type="GO" id="GO:0007165">
    <property type="term" value="P:signal transduction"/>
    <property type="evidence" value="ECO:0007669"/>
    <property type="project" value="TreeGrafter"/>
</dbReference>
<feature type="region of interest" description="Disordered" evidence="11">
    <location>
        <begin position="33"/>
        <end position="73"/>
    </location>
</feature>
<keyword evidence="3" id="KW-0217">Developmental protein</keyword>
<evidence type="ECO:0000256" key="9">
    <source>
        <dbReference type="PROSITE-ProRule" id="PRU00446"/>
    </source>
</evidence>
<accession>A0A8X7XFK3</accession>
<evidence type="ECO:0000259" key="12">
    <source>
        <dbReference type="PROSITE" id="PS51132"/>
    </source>
</evidence>
<comment type="subcellular location">
    <subcellularLocation>
        <location evidence="1">Secreted</location>
    </subcellularLocation>
</comment>
<reference evidence="13 14" key="1">
    <citation type="journal article" date="2021" name="Cell">
        <title>Tracing the genetic footprints of vertebrate landing in non-teleost ray-finned fishes.</title>
        <authorList>
            <person name="Bi X."/>
            <person name="Wang K."/>
            <person name="Yang L."/>
            <person name="Pan H."/>
            <person name="Jiang H."/>
            <person name="Wei Q."/>
            <person name="Fang M."/>
            <person name="Yu H."/>
            <person name="Zhu C."/>
            <person name="Cai Y."/>
            <person name="He Y."/>
            <person name="Gan X."/>
            <person name="Zeng H."/>
            <person name="Yu D."/>
            <person name="Zhu Y."/>
            <person name="Jiang H."/>
            <person name="Qiu Q."/>
            <person name="Yang H."/>
            <person name="Zhang Y.E."/>
            <person name="Wang W."/>
            <person name="Zhu M."/>
            <person name="He S."/>
            <person name="Zhang G."/>
        </authorList>
    </citation>
    <scope>NUCLEOTIDE SEQUENCE [LARGE SCALE GENOMIC DNA]</scope>
    <source>
        <strain evidence="13">Bchr_013</strain>
    </source>
</reference>
<comment type="similarity">
    <text evidence="2">Belongs to the OLFML3 family.</text>
</comment>
<sequence>MASTSHEGAKRMQKRKYSADDVLHIIAESGSDFSESDFVDSDQEIKQDSEEDPASADRTPANAAPTDRLPAERIRAADAPTARFVWEEYPDMDLWEPHWLPDFTRQHGLLMVTTDYQPLDYFRLLSPDATFQLLSDETNSTMALKQAFFLITFLTLTHGQQQALLDYLERRLLAIEDRISVWHDQTNRYATELRDFKQQIVGVLENVEKERETLRSDMENVNTRVDRMEREMDYLETQNPAPPCVEVDDKLVEQQVTRVKEKNKGKYEKLTDCRDMISSIKAMKIVKRIGGPIGLWTKDPVAESDKVYVFNSSHGQVIYEFATIRELTSSLGLTRARKIKLPFPWAGSGHTIYDGYAYYIKEGQEFQVIKFDLKNESVVDSAVFPSEEQVPVYGLSPQTYIDLAADEEGLWAIYATKENEKNICLAKMDPKTLDIEQMWDTPCPRENAESAFVICGTVYVVYNTKLPSRSRVQCVFDVSDMVTSEDAPLVYFPKRYGSHSSLKYNPNEKQIYAWDDGYQILYKLSMKQKLDV</sequence>
<dbReference type="EMBL" id="JAATIS010000485">
    <property type="protein sequence ID" value="KAG2468315.1"/>
    <property type="molecule type" value="Genomic_DNA"/>
</dbReference>
<name>A0A8X7XFK3_POLSE</name>
<feature type="domain" description="Olfactomedin-like" evidence="12">
    <location>
        <begin position="272"/>
        <end position="528"/>
    </location>
</feature>
<keyword evidence="8" id="KW-0325">Glycoprotein</keyword>
<keyword evidence="4" id="KW-0964">Secreted</keyword>
<evidence type="ECO:0000313" key="14">
    <source>
        <dbReference type="Proteomes" id="UP000886611"/>
    </source>
</evidence>
<keyword evidence="6 10" id="KW-0175">Coiled coil</keyword>
<evidence type="ECO:0000256" key="7">
    <source>
        <dbReference type="ARBA" id="ARBA00023157"/>
    </source>
</evidence>
<feature type="non-terminal residue" evidence="13">
    <location>
        <position position="532"/>
    </location>
</feature>
<evidence type="ECO:0000256" key="4">
    <source>
        <dbReference type="ARBA" id="ARBA00022525"/>
    </source>
</evidence>
<dbReference type="PANTHER" id="PTHR23192">
    <property type="entry name" value="OLFACTOMEDIN-RELATED"/>
    <property type="match status" value="1"/>
</dbReference>